<dbReference type="EMBL" id="JAYWIO010000007">
    <property type="protein sequence ID" value="KAK7250903.1"/>
    <property type="molecule type" value="Genomic_DNA"/>
</dbReference>
<comment type="caution">
    <text evidence="2">The sequence shown here is derived from an EMBL/GenBank/DDBJ whole genome shotgun (WGS) entry which is preliminary data.</text>
</comment>
<reference evidence="2 3" key="1">
    <citation type="submission" date="2024-01" db="EMBL/GenBank/DDBJ databases">
        <title>The genomes of 5 underutilized Papilionoideae crops provide insights into root nodulation and disease resistanc.</title>
        <authorList>
            <person name="Yuan L."/>
        </authorList>
    </citation>
    <scope>NUCLEOTIDE SEQUENCE [LARGE SCALE GENOMIC DNA]</scope>
    <source>
        <strain evidence="2">ZHUSHIDOU_FW_LH</strain>
        <tissue evidence="2">Leaf</tissue>
    </source>
</reference>
<keyword evidence="3" id="KW-1185">Reference proteome</keyword>
<accession>A0AAN9EDW1</accession>
<sequence>MLILSAILFLFLSALDVVEFRRHSTSKFLCTLWKTKIGISLRKDNARGSRVCKGFVLPKDDGRFDDAEEDLELKKVPSRDGDL</sequence>
<evidence type="ECO:0008006" key="4">
    <source>
        <dbReference type="Google" id="ProtNLM"/>
    </source>
</evidence>
<proteinExistence type="predicted"/>
<evidence type="ECO:0000256" key="1">
    <source>
        <dbReference type="SAM" id="SignalP"/>
    </source>
</evidence>
<evidence type="ECO:0000313" key="3">
    <source>
        <dbReference type="Proteomes" id="UP001372338"/>
    </source>
</evidence>
<evidence type="ECO:0000313" key="2">
    <source>
        <dbReference type="EMBL" id="KAK7250903.1"/>
    </source>
</evidence>
<name>A0AAN9EDW1_CROPI</name>
<feature type="chain" id="PRO_5043003480" description="Secreted protein" evidence="1">
    <location>
        <begin position="21"/>
        <end position="83"/>
    </location>
</feature>
<dbReference type="Proteomes" id="UP001372338">
    <property type="component" value="Unassembled WGS sequence"/>
</dbReference>
<keyword evidence="1" id="KW-0732">Signal</keyword>
<dbReference type="AlphaFoldDB" id="A0AAN9EDW1"/>
<feature type="signal peptide" evidence="1">
    <location>
        <begin position="1"/>
        <end position="20"/>
    </location>
</feature>
<protein>
    <recommendedName>
        <fullName evidence="4">Secreted protein</fullName>
    </recommendedName>
</protein>
<organism evidence="2 3">
    <name type="scientific">Crotalaria pallida</name>
    <name type="common">Smooth rattlebox</name>
    <name type="synonym">Crotalaria striata</name>
    <dbReference type="NCBI Taxonomy" id="3830"/>
    <lineage>
        <taxon>Eukaryota</taxon>
        <taxon>Viridiplantae</taxon>
        <taxon>Streptophyta</taxon>
        <taxon>Embryophyta</taxon>
        <taxon>Tracheophyta</taxon>
        <taxon>Spermatophyta</taxon>
        <taxon>Magnoliopsida</taxon>
        <taxon>eudicotyledons</taxon>
        <taxon>Gunneridae</taxon>
        <taxon>Pentapetalae</taxon>
        <taxon>rosids</taxon>
        <taxon>fabids</taxon>
        <taxon>Fabales</taxon>
        <taxon>Fabaceae</taxon>
        <taxon>Papilionoideae</taxon>
        <taxon>50 kb inversion clade</taxon>
        <taxon>genistoids sensu lato</taxon>
        <taxon>core genistoids</taxon>
        <taxon>Crotalarieae</taxon>
        <taxon>Crotalaria</taxon>
    </lineage>
</organism>
<gene>
    <name evidence="2" type="ORF">RIF29_33667</name>
</gene>